<evidence type="ECO:0000256" key="2">
    <source>
        <dbReference type="ARBA" id="ARBA00023235"/>
    </source>
</evidence>
<keyword evidence="3" id="KW-0028">Amino-acid biosynthesis</keyword>
<feature type="binding site" evidence="3">
    <location>
        <position position="174"/>
    </location>
    <ligand>
        <name>substrate</name>
    </ligand>
</feature>
<feature type="site" description="Could be important to modulate the pK values of the two catalytic cysteine residues" evidence="3">
    <location>
        <position position="191"/>
    </location>
</feature>
<keyword evidence="3" id="KW-0457">Lysine biosynthesis</keyword>
<dbReference type="Proteomes" id="UP000233535">
    <property type="component" value="Unassembled WGS sequence"/>
</dbReference>
<dbReference type="PANTHER" id="PTHR31689:SF0">
    <property type="entry name" value="DIAMINOPIMELATE EPIMERASE"/>
    <property type="match status" value="1"/>
</dbReference>
<dbReference type="Pfam" id="PF01678">
    <property type="entry name" value="DAP_epimerase"/>
    <property type="match status" value="2"/>
</dbReference>
<feature type="site" description="Could be important to modulate the pK values of the two catalytic cysteine residues" evidence="3">
    <location>
        <position position="142"/>
    </location>
</feature>
<feature type="binding site" evidence="3">
    <location>
        <begin position="202"/>
        <end position="203"/>
    </location>
    <ligand>
        <name>substrate</name>
    </ligand>
</feature>
<dbReference type="Gene3D" id="3.10.310.10">
    <property type="entry name" value="Diaminopimelate Epimerase, Chain A, domain 1"/>
    <property type="match status" value="2"/>
</dbReference>
<feature type="binding site" evidence="3">
    <location>
        <begin position="191"/>
        <end position="192"/>
    </location>
    <ligand>
        <name>substrate</name>
    </ligand>
</feature>
<feature type="active site" description="Proton donor" evidence="3">
    <location>
        <position position="74"/>
    </location>
</feature>
<dbReference type="EC" id="5.1.1.7" evidence="3 4"/>
<dbReference type="AlphaFoldDB" id="A0A2N3HUM2"/>
<dbReference type="UniPathway" id="UPA00034">
    <property type="reaction ID" value="UER00025"/>
</dbReference>
<reference evidence="5 6" key="1">
    <citation type="journal article" date="2017" name="Front. Microbiol.">
        <title>Labilibaculum manganireducens gen. nov., sp. nov. and Labilibaculum filiforme sp. nov., Novel Bacteroidetes Isolated from Subsurface Sediments of the Baltic Sea.</title>
        <authorList>
            <person name="Vandieken V."/>
            <person name="Marshall I.P."/>
            <person name="Niemann H."/>
            <person name="Engelen B."/>
            <person name="Cypionka H."/>
        </authorList>
    </citation>
    <scope>NUCLEOTIDE SEQUENCE [LARGE SCALE GENOMIC DNA]</scope>
    <source>
        <strain evidence="5 6">59.16B</strain>
    </source>
</reference>
<accession>A0A2N3HUM2</accession>
<comment type="subcellular location">
    <subcellularLocation>
        <location evidence="3">Cytoplasm</location>
    </subcellularLocation>
</comment>
<dbReference type="EMBL" id="MVDD01000012">
    <property type="protein sequence ID" value="PKQ61752.1"/>
    <property type="molecule type" value="Genomic_DNA"/>
</dbReference>
<comment type="caution">
    <text evidence="3">Lacks conserved residue(s) required for the propagation of feature annotation.</text>
</comment>
<dbReference type="GO" id="GO:0005829">
    <property type="term" value="C:cytosol"/>
    <property type="evidence" value="ECO:0007669"/>
    <property type="project" value="TreeGrafter"/>
</dbReference>
<comment type="pathway">
    <text evidence="3">Amino-acid biosynthesis; L-lysine biosynthesis via DAP pathway; DL-2,6-diaminopimelate from LL-2,6-diaminopimelate: step 1/1.</text>
</comment>
<comment type="function">
    <text evidence="3">Catalyzes the stereoinversion of LL-2,6-diaminopimelate (L,L-DAP) to meso-diaminopimelate (meso-DAP), a precursor of L-lysine and an essential component of the bacterial peptidoglycan.</text>
</comment>
<dbReference type="InterPro" id="IPR001653">
    <property type="entry name" value="DAP_epimerase_DapF"/>
</dbReference>
<dbReference type="RefSeq" id="WP_101262290.1">
    <property type="nucleotide sequence ID" value="NZ_MVDD01000012.1"/>
</dbReference>
<evidence type="ECO:0000313" key="6">
    <source>
        <dbReference type="Proteomes" id="UP000233535"/>
    </source>
</evidence>
<dbReference type="HAMAP" id="MF_00197">
    <property type="entry name" value="DAP_epimerase"/>
    <property type="match status" value="1"/>
</dbReference>
<dbReference type="GO" id="GO:0009089">
    <property type="term" value="P:lysine biosynthetic process via diaminopimelate"/>
    <property type="evidence" value="ECO:0007669"/>
    <property type="project" value="UniProtKB-UniRule"/>
</dbReference>
<sequence length="261" mass="29331">MKVKFSKYQGTGNDFVLIDNRNGNIAPDNFSFIEKLCDRRFGIGGDGLMLLENEDGFDFRMRYYNSDGKEGSMCGNGGRCIVAFAYRLGIISEKARFIAVDGEHEAKIITSEEAIQVSLKMIDVSDIEIGEDFYYLNTGSPHFVQFISDHENFDTYTEGKKVRYNNRFSEQGTNVNFVSIEDQGLRVSTYERGVEDETYSCGTGVVASAISASFKINRNNFKIQTKGGVLEVHFQKITEKQIENIWLTGPATHVFDGTLTT</sequence>
<keyword evidence="6" id="KW-1185">Reference proteome</keyword>
<feature type="binding site" evidence="3">
    <location>
        <begin position="75"/>
        <end position="76"/>
    </location>
    <ligand>
        <name>substrate</name>
    </ligand>
</feature>
<dbReference type="PANTHER" id="PTHR31689">
    <property type="entry name" value="DIAMINOPIMELATE EPIMERASE, CHLOROPLASTIC"/>
    <property type="match status" value="1"/>
</dbReference>
<comment type="similarity">
    <text evidence="1 3">Belongs to the diaminopimelate epimerase family.</text>
</comment>
<evidence type="ECO:0000256" key="4">
    <source>
        <dbReference type="NCBIfam" id="TIGR00652"/>
    </source>
</evidence>
<dbReference type="GO" id="GO:0008837">
    <property type="term" value="F:diaminopimelate epimerase activity"/>
    <property type="evidence" value="ECO:0007669"/>
    <property type="project" value="UniProtKB-UniRule"/>
</dbReference>
<evidence type="ECO:0000256" key="3">
    <source>
        <dbReference type="HAMAP-Rule" id="MF_00197"/>
    </source>
</evidence>
<name>A0A2N3HUM2_9BACT</name>
<protein>
    <recommendedName>
        <fullName evidence="3 4">Diaminopimelate epimerase</fullName>
        <shortName evidence="3">DAP epimerase</shortName>
        <ecNumber evidence="3 4">5.1.1.7</ecNumber>
    </recommendedName>
    <alternativeName>
        <fullName evidence="3">PLP-independent amino acid racemase</fullName>
    </alternativeName>
</protein>
<evidence type="ECO:0000256" key="1">
    <source>
        <dbReference type="ARBA" id="ARBA00010219"/>
    </source>
</evidence>
<comment type="caution">
    <text evidence="5">The sequence shown here is derived from an EMBL/GenBank/DDBJ whole genome shotgun (WGS) entry which is preliminary data.</text>
</comment>
<dbReference type="NCBIfam" id="TIGR00652">
    <property type="entry name" value="DapF"/>
    <property type="match status" value="1"/>
</dbReference>
<organism evidence="5 6">
    <name type="scientific">Labilibaculum filiforme</name>
    <dbReference type="NCBI Taxonomy" id="1940526"/>
    <lineage>
        <taxon>Bacteria</taxon>
        <taxon>Pseudomonadati</taxon>
        <taxon>Bacteroidota</taxon>
        <taxon>Bacteroidia</taxon>
        <taxon>Marinilabiliales</taxon>
        <taxon>Marinifilaceae</taxon>
        <taxon>Labilibaculum</taxon>
    </lineage>
</organism>
<gene>
    <name evidence="3" type="primary">dapF</name>
    <name evidence="5" type="ORF">BZG02_15145</name>
</gene>
<dbReference type="SUPFAM" id="SSF54506">
    <property type="entry name" value="Diaminopimelate epimerase-like"/>
    <property type="match status" value="2"/>
</dbReference>
<feature type="active site" description="Proton acceptor" evidence="3">
    <location>
        <position position="201"/>
    </location>
</feature>
<dbReference type="OrthoDB" id="9805408at2"/>
<evidence type="ECO:0000313" key="5">
    <source>
        <dbReference type="EMBL" id="PKQ61752.1"/>
    </source>
</evidence>
<feature type="binding site" evidence="3">
    <location>
        <position position="65"/>
    </location>
    <ligand>
        <name>substrate</name>
    </ligand>
</feature>
<proteinExistence type="inferred from homology"/>
<keyword evidence="3" id="KW-0963">Cytoplasm</keyword>
<comment type="catalytic activity">
    <reaction evidence="3">
        <text>(2S,6S)-2,6-diaminopimelate = meso-2,6-diaminopimelate</text>
        <dbReference type="Rhea" id="RHEA:15393"/>
        <dbReference type="ChEBI" id="CHEBI:57609"/>
        <dbReference type="ChEBI" id="CHEBI:57791"/>
        <dbReference type="EC" id="5.1.1.7"/>
    </reaction>
</comment>
<comment type="subunit">
    <text evidence="3">Homodimer.</text>
</comment>
<keyword evidence="2 3" id="KW-0413">Isomerase</keyword>
<feature type="binding site" evidence="3">
    <location>
        <position position="13"/>
    </location>
    <ligand>
        <name>substrate</name>
    </ligand>
</feature>